<accession>A0ABX8F451</accession>
<reference evidence="1 2" key="1">
    <citation type="submission" date="2021-05" db="EMBL/GenBank/DDBJ databases">
        <title>Complete genome of the cytokinin-producing biocontrol strain Pseudomonas fluorescens G20-18.</title>
        <authorList>
            <person name="Nielsen T.K."/>
            <person name="Mekureyaw M.F."/>
            <person name="Hansen L.H."/>
            <person name="Nicolaisen M.H."/>
            <person name="Roitsch T.G."/>
            <person name="Hennessy R.C."/>
        </authorList>
    </citation>
    <scope>NUCLEOTIDE SEQUENCE [LARGE SCALE GENOMIC DNA]</scope>
    <source>
        <strain evidence="1 2">G20-18</strain>
    </source>
</reference>
<protein>
    <submittedName>
        <fullName evidence="1">Uncharacterized protein</fullName>
    </submittedName>
</protein>
<dbReference type="Proteomes" id="UP000681155">
    <property type="component" value="Chromosome"/>
</dbReference>
<evidence type="ECO:0000313" key="2">
    <source>
        <dbReference type="Proteomes" id="UP000681155"/>
    </source>
</evidence>
<evidence type="ECO:0000313" key="1">
    <source>
        <dbReference type="EMBL" id="QVW26325.1"/>
    </source>
</evidence>
<organism evidence="1 2">
    <name type="scientific">Pseudomonas hormoni</name>
    <dbReference type="NCBI Taxonomy" id="3093767"/>
    <lineage>
        <taxon>Bacteria</taxon>
        <taxon>Pseudomonadati</taxon>
        <taxon>Pseudomonadota</taxon>
        <taxon>Gammaproteobacteria</taxon>
        <taxon>Pseudomonadales</taxon>
        <taxon>Pseudomonadaceae</taxon>
        <taxon>Pseudomonas</taxon>
    </lineage>
</organism>
<dbReference type="RefSeq" id="WP_214383848.1">
    <property type="nucleotide sequence ID" value="NZ_CP075566.1"/>
</dbReference>
<gene>
    <name evidence="1" type="ORF">KJF94_12640</name>
</gene>
<dbReference type="EMBL" id="CP075566">
    <property type="protein sequence ID" value="QVW26325.1"/>
    <property type="molecule type" value="Genomic_DNA"/>
</dbReference>
<keyword evidence="2" id="KW-1185">Reference proteome</keyword>
<proteinExistence type="predicted"/>
<sequence length="545" mass="59931">MTIEQKAAGIKSWDQATLRVNNQIVPPGEKVMLIRGRANTISVEAPLEVAQRLRLHMPESGGLNVVSSPPFGSWVDGINGLFEWTLTPDDGSSGLITLVFLSLEVLLPWELVFAVMSDDLADEVDKMFVRGVPLLSGYLFFRNEALEVTLTYKRGSPLENWTLQLVGTVKSGTPILAVTPTLPTHPHSWRVNANTRSGTFELELKGPGFTKNVVVLCSVMSRYLTEEADVRIGGVSVPADGKFFTRGKPLVVTLEPKPDSPLGQHPVKLECRFNTPLLPGDVGSVPAFDELQTKHEWSVTGRNRSGTFQLHLVGRDMTVPIDVPRSKLVSDNLYDEVDVLIDGVHHPPTEIVNFEVGKSQEITLQPKLHSPVAGSRIWMAIGNTSAVLECKPELNTEQTDHKWLLKGVSGFGDFQPGFLGPEFGRAAWAPRCRLLPERFFRYINFLGDPLPLPPIENRVYVNTLFAAGVKLTEGDGTPLANVKVTFYAEEKEPQIIETDAKGVAGSVPYMYPTLGVRKFSAVAELPQEEVTTEALVRVLPPTDTL</sequence>
<name>A0ABX8F451_9PSED</name>